<sequence>MVEVEINTKGVREIDLKRTTLTTNDGTQASGDVIVGADGTYSIVRSKSGGYLDEKDDSIVRIVQATIDKHRFNRPMNVPDSGGASQVVIASEYNGMQIIAVAWPDSSSYDVVSLRGLEEVEELGSGRSTGTGVSKQRADVLDMARTGVDKQQVSRTTPFFTHEGASWALVGRASASIVPFLGLDTSHAIEDAAALAVVLSNLASRNDIQDRLQLYRNIRHERATEAQDFSFKFSCGKTLADYGIKSFLSTFFSHNEYDHAVQQVRRYTWSLKPGLYWRMPIEFGPLPGPRQRHDGDPFTSQHSSFVSAIVRFKTERSLLQVLLPTDRSNYRFMSPGTIAYASFMQHTFSNLDWLGGGGYHLLGFYIHGVEHVGSNGEIPRGTYIPVLFESLADPILSGREELGMPKLFSSIDVYRRATSLRVNASWQGAVWGNFAWTALKEIDLPKEAPSTGTAEDGMFCYKYLPRVGNAPDQPADADHPILIPAVDKTCKPVIDRMWKAKDATIRLDKLDWQALPTMHHIIARLQELPILEVVDAQVVEGRGVSGAPGTQVIQR</sequence>
<dbReference type="GO" id="GO:0016829">
    <property type="term" value="F:lyase activity"/>
    <property type="evidence" value="ECO:0007669"/>
    <property type="project" value="InterPro"/>
</dbReference>
<dbReference type="EMBL" id="JABCIY010000035">
    <property type="protein sequence ID" value="KAF7195924.1"/>
    <property type="molecule type" value="Genomic_DNA"/>
</dbReference>
<dbReference type="AlphaFoldDB" id="A0A8H6RR04"/>
<name>A0A8H6RR04_9PEZI</name>
<dbReference type="Proteomes" id="UP000660729">
    <property type="component" value="Unassembled WGS sequence"/>
</dbReference>
<dbReference type="GO" id="GO:0004497">
    <property type="term" value="F:monooxygenase activity"/>
    <property type="evidence" value="ECO:0007669"/>
    <property type="project" value="UniProtKB-KW"/>
</dbReference>
<comment type="caution">
    <text evidence="4">The sequence shown here is derived from an EMBL/GenBank/DDBJ whole genome shotgun (WGS) entry which is preliminary data.</text>
</comment>
<evidence type="ECO:0000256" key="1">
    <source>
        <dbReference type="ARBA" id="ARBA00007992"/>
    </source>
</evidence>
<dbReference type="Gene3D" id="3.50.50.60">
    <property type="entry name" value="FAD/NAD(P)-binding domain"/>
    <property type="match status" value="1"/>
</dbReference>
<keyword evidence="5" id="KW-1185">Reference proteome</keyword>
<dbReference type="SUPFAM" id="SSF51905">
    <property type="entry name" value="FAD/NAD(P)-binding domain"/>
    <property type="match status" value="1"/>
</dbReference>
<accession>A0A8H6RR04</accession>
<comment type="similarity">
    <text evidence="1">Belongs to the paxM FAD-dependent monooxygenase family.</text>
</comment>
<dbReference type="InterPro" id="IPR050493">
    <property type="entry name" value="FAD-dep_Monooxygenase_BioMet"/>
</dbReference>
<keyword evidence="3 4" id="KW-0503">Monooxygenase</keyword>
<dbReference type="PANTHER" id="PTHR13789">
    <property type="entry name" value="MONOOXYGENASE"/>
    <property type="match status" value="1"/>
</dbReference>
<protein>
    <submittedName>
        <fullName evidence="4">FAD-dependent monooxygenase ltmM</fullName>
    </submittedName>
</protein>
<evidence type="ECO:0000313" key="5">
    <source>
        <dbReference type="Proteomes" id="UP000660729"/>
    </source>
</evidence>
<dbReference type="PANTHER" id="PTHR13789:SF261">
    <property type="entry name" value="HYDROXYLASE, PUTATIVE (AFU_ORTHOLOGUE AFUA_7G00590)-RELATED"/>
    <property type="match status" value="1"/>
</dbReference>
<evidence type="ECO:0000256" key="3">
    <source>
        <dbReference type="ARBA" id="ARBA00023033"/>
    </source>
</evidence>
<reference evidence="4" key="1">
    <citation type="submission" date="2020-04" db="EMBL/GenBank/DDBJ databases">
        <title>Draft genome resource of the tomato pathogen Pseudocercospora fuligena.</title>
        <authorList>
            <person name="Zaccaron A."/>
        </authorList>
    </citation>
    <scope>NUCLEOTIDE SEQUENCE</scope>
    <source>
        <strain evidence="4">PF001</strain>
    </source>
</reference>
<dbReference type="SUPFAM" id="SSF160104">
    <property type="entry name" value="Acetoacetate decarboxylase-like"/>
    <property type="match status" value="1"/>
</dbReference>
<evidence type="ECO:0000313" key="4">
    <source>
        <dbReference type="EMBL" id="KAF7195924.1"/>
    </source>
</evidence>
<proteinExistence type="inferred from homology"/>
<dbReference type="Gene3D" id="2.40.400.10">
    <property type="entry name" value="Acetoacetate decarboxylase-like"/>
    <property type="match status" value="1"/>
</dbReference>
<dbReference type="OrthoDB" id="1047367at2759"/>
<dbReference type="Pfam" id="PF06314">
    <property type="entry name" value="ADC"/>
    <property type="match status" value="1"/>
</dbReference>
<evidence type="ECO:0000256" key="2">
    <source>
        <dbReference type="ARBA" id="ARBA00023002"/>
    </source>
</evidence>
<dbReference type="InterPro" id="IPR036188">
    <property type="entry name" value="FAD/NAD-bd_sf"/>
</dbReference>
<gene>
    <name evidence="4" type="ORF">HII31_02804</name>
</gene>
<dbReference type="InterPro" id="IPR010451">
    <property type="entry name" value="Acetoacetate_decarboxylase"/>
</dbReference>
<dbReference type="InterPro" id="IPR023375">
    <property type="entry name" value="ADC_dom_sf"/>
</dbReference>
<keyword evidence="2" id="KW-0560">Oxidoreductase</keyword>
<organism evidence="4 5">
    <name type="scientific">Pseudocercospora fuligena</name>
    <dbReference type="NCBI Taxonomy" id="685502"/>
    <lineage>
        <taxon>Eukaryota</taxon>
        <taxon>Fungi</taxon>
        <taxon>Dikarya</taxon>
        <taxon>Ascomycota</taxon>
        <taxon>Pezizomycotina</taxon>
        <taxon>Dothideomycetes</taxon>
        <taxon>Dothideomycetidae</taxon>
        <taxon>Mycosphaerellales</taxon>
        <taxon>Mycosphaerellaceae</taxon>
        <taxon>Pseudocercospora</taxon>
    </lineage>
</organism>